<dbReference type="PANTHER" id="PTHR33591:SF4">
    <property type="entry name" value="OS08G0114100 PROTEIN"/>
    <property type="match status" value="1"/>
</dbReference>
<protein>
    <recommendedName>
        <fullName evidence="1">Beta-carotene isomerase D27-like C-terminal domain-containing protein</fullName>
    </recommendedName>
</protein>
<evidence type="ECO:0000313" key="2">
    <source>
        <dbReference type="EMBL" id="KAL2623442.1"/>
    </source>
</evidence>
<dbReference type="AlphaFoldDB" id="A0ABD1Y9L3"/>
<dbReference type="InterPro" id="IPR025114">
    <property type="entry name" value="D27-like_C"/>
</dbReference>
<proteinExistence type="predicted"/>
<dbReference type="PANTHER" id="PTHR33591">
    <property type="entry name" value="BETA-CAROTENE ISOMERASE D27"/>
    <property type="match status" value="1"/>
</dbReference>
<name>A0ABD1Y9L3_9MARC</name>
<comment type="caution">
    <text evidence="2">The sequence shown here is derived from an EMBL/GenBank/DDBJ whole genome shotgun (WGS) entry which is preliminary data.</text>
</comment>
<dbReference type="EMBL" id="JBHFFA010000006">
    <property type="protein sequence ID" value="KAL2623442.1"/>
    <property type="molecule type" value="Genomic_DNA"/>
</dbReference>
<sequence>MSTMARIMQTVSSTSFLRSPLYTAKGLGSQRAFRVLPIRRRRTRGKVQFVMQDVEPTHAPQINERTQYNDSWLEKKSIQFLTKRMERMTGKTTEFEGYDGFVDITKKMVHGHHASSQQARVHQLLHTVLPGWLLFQIRLIPRTKWVQETYAFFTVFFFKWLVGESEIREREVNGELMKSTVYIKKCRYLESSQCVGLCVNLCKFPTQNFIGEQLGMPLTMNPNFEDMSCEMIYGLQPPPMEEDDAYKQPCYSMCITAKEKAKCP</sequence>
<dbReference type="InterPro" id="IPR038938">
    <property type="entry name" value="D27-like"/>
</dbReference>
<evidence type="ECO:0000313" key="3">
    <source>
        <dbReference type="Proteomes" id="UP001605036"/>
    </source>
</evidence>
<keyword evidence="3" id="KW-1185">Reference proteome</keyword>
<reference evidence="2 3" key="1">
    <citation type="submission" date="2024-09" db="EMBL/GenBank/DDBJ databases">
        <title>Chromosome-scale assembly of Riccia fluitans.</title>
        <authorList>
            <person name="Paukszto L."/>
            <person name="Sawicki J."/>
            <person name="Karawczyk K."/>
            <person name="Piernik-Szablinska J."/>
            <person name="Szczecinska M."/>
            <person name="Mazdziarz M."/>
        </authorList>
    </citation>
    <scope>NUCLEOTIDE SEQUENCE [LARGE SCALE GENOMIC DNA]</scope>
    <source>
        <strain evidence="2">Rf_01</strain>
        <tissue evidence="2">Aerial parts of the thallus</tissue>
    </source>
</reference>
<accession>A0ABD1Y9L3</accession>
<dbReference type="Proteomes" id="UP001605036">
    <property type="component" value="Unassembled WGS sequence"/>
</dbReference>
<gene>
    <name evidence="2" type="ORF">R1flu_003647</name>
</gene>
<feature type="domain" description="Beta-carotene isomerase D27-like C-terminal" evidence="1">
    <location>
        <begin position="160"/>
        <end position="242"/>
    </location>
</feature>
<organism evidence="2 3">
    <name type="scientific">Riccia fluitans</name>
    <dbReference type="NCBI Taxonomy" id="41844"/>
    <lineage>
        <taxon>Eukaryota</taxon>
        <taxon>Viridiplantae</taxon>
        <taxon>Streptophyta</taxon>
        <taxon>Embryophyta</taxon>
        <taxon>Marchantiophyta</taxon>
        <taxon>Marchantiopsida</taxon>
        <taxon>Marchantiidae</taxon>
        <taxon>Marchantiales</taxon>
        <taxon>Ricciaceae</taxon>
        <taxon>Riccia</taxon>
    </lineage>
</organism>
<evidence type="ECO:0000259" key="1">
    <source>
        <dbReference type="Pfam" id="PF13225"/>
    </source>
</evidence>
<dbReference type="Pfam" id="PF13225">
    <property type="entry name" value="D27-like_C"/>
    <property type="match status" value="1"/>
</dbReference>